<accession>A0A654M0R7</accession>
<feature type="transmembrane region" description="Helical" evidence="1">
    <location>
        <begin position="14"/>
        <end position="34"/>
    </location>
</feature>
<organism evidence="2 3">
    <name type="scientific">Candidatus Nitrosocosmicus oleophilus</name>
    <dbReference type="NCBI Taxonomy" id="1353260"/>
    <lineage>
        <taxon>Archaea</taxon>
        <taxon>Nitrososphaerota</taxon>
        <taxon>Nitrososphaeria</taxon>
        <taxon>Nitrososphaerales</taxon>
        <taxon>Nitrososphaeraceae</taxon>
        <taxon>Candidatus Nitrosocosmicus</taxon>
    </lineage>
</organism>
<sequence length="143" mass="16539">MGWRAYYLIKKDNYLKISTLLICIFSVFAIILNLEGSNCITQINSLPVINSSSNEGGVVGNNSNFANQGVEVQPQEQEQQQDSNTQFQEELMQQSYDLRKYCFLVTNLYVYSLFGIIIGFIILVLWYMRYKKIWSGKKNKPIN</sequence>
<evidence type="ECO:0000313" key="2">
    <source>
        <dbReference type="EMBL" id="ALI37328.1"/>
    </source>
</evidence>
<keyword evidence="1" id="KW-0472">Membrane</keyword>
<reference evidence="3" key="1">
    <citation type="submission" date="2015-10" db="EMBL/GenBank/DDBJ databases">
        <title>Niche specialization of a soil ammonia-oxidizing archaeon, Candidatus Nitrosocosmicus oleophilus.</title>
        <authorList>
            <person name="Jung M.-Y."/>
            <person name="Rhee S.-K."/>
        </authorList>
    </citation>
    <scope>NUCLEOTIDE SEQUENCE [LARGE SCALE GENOMIC DNA]</scope>
    <source>
        <strain evidence="3">MY3</strain>
    </source>
</reference>
<proteinExistence type="predicted"/>
<keyword evidence="1" id="KW-1133">Transmembrane helix</keyword>
<dbReference type="KEGG" id="taa:NMY3_03142"/>
<dbReference type="AlphaFoldDB" id="A0A654M0R7"/>
<feature type="transmembrane region" description="Helical" evidence="1">
    <location>
        <begin position="108"/>
        <end position="128"/>
    </location>
</feature>
<evidence type="ECO:0000313" key="3">
    <source>
        <dbReference type="Proteomes" id="UP000058925"/>
    </source>
</evidence>
<keyword evidence="3" id="KW-1185">Reference proteome</keyword>
<dbReference type="EMBL" id="CP012850">
    <property type="protein sequence ID" value="ALI37328.1"/>
    <property type="molecule type" value="Genomic_DNA"/>
</dbReference>
<protein>
    <submittedName>
        <fullName evidence="2">Uncharacterized protein</fullName>
    </submittedName>
</protein>
<dbReference type="Proteomes" id="UP000058925">
    <property type="component" value="Chromosome"/>
</dbReference>
<keyword evidence="1" id="KW-0812">Transmembrane</keyword>
<evidence type="ECO:0000256" key="1">
    <source>
        <dbReference type="SAM" id="Phobius"/>
    </source>
</evidence>
<name>A0A654M0R7_9ARCH</name>
<gene>
    <name evidence="2" type="ORF">NMY3_03142</name>
</gene>